<gene>
    <name evidence="1" type="ORF">CWATWH0402_5440</name>
</gene>
<dbReference type="Proteomes" id="UP000018130">
    <property type="component" value="Unassembled WGS sequence"/>
</dbReference>
<name>T2JZ76_CROWT</name>
<sequence length="39" mass="4470">MNNSHLGVTCSLTLFYGKNKDILFNQHKYEGINQLVLDT</sequence>
<organism evidence="1 2">
    <name type="scientific">Crocosphaera watsonii WH 0402</name>
    <dbReference type="NCBI Taxonomy" id="1284629"/>
    <lineage>
        <taxon>Bacteria</taxon>
        <taxon>Bacillati</taxon>
        <taxon>Cyanobacteriota</taxon>
        <taxon>Cyanophyceae</taxon>
        <taxon>Oscillatoriophycideae</taxon>
        <taxon>Chroococcales</taxon>
        <taxon>Aphanothecaceae</taxon>
        <taxon>Crocosphaera</taxon>
    </lineage>
</organism>
<dbReference type="EMBL" id="CAQN01001248">
    <property type="protein sequence ID" value="CCQ70575.1"/>
    <property type="molecule type" value="Genomic_DNA"/>
</dbReference>
<evidence type="ECO:0000313" key="2">
    <source>
        <dbReference type="Proteomes" id="UP000018130"/>
    </source>
</evidence>
<protein>
    <submittedName>
        <fullName evidence="1">Uncharacterized protein</fullName>
    </submittedName>
</protein>
<accession>T2JZ76</accession>
<reference evidence="1 2" key="2">
    <citation type="submission" date="2013-09" db="EMBL/GenBank/DDBJ databases">
        <title>Whole genome comparison of six Crocosphaera watsonii strains with differing phenotypes.</title>
        <authorList>
            <person name="Bench S.R."/>
            <person name="Heller P."/>
            <person name="Frank I."/>
            <person name="Arciniega M."/>
            <person name="Shilova I.N."/>
            <person name="Zehr J.P."/>
        </authorList>
    </citation>
    <scope>NUCLEOTIDE SEQUENCE [LARGE SCALE GENOMIC DNA]</scope>
    <source>
        <strain evidence="1 2">WH 0402</strain>
    </source>
</reference>
<proteinExistence type="predicted"/>
<comment type="caution">
    <text evidence="1">The sequence shown here is derived from an EMBL/GenBank/DDBJ whole genome shotgun (WGS) entry which is preliminary data.</text>
</comment>
<reference evidence="1 2" key="1">
    <citation type="submission" date="2013-01" db="EMBL/GenBank/DDBJ databases">
        <authorList>
            <person name="Bench S."/>
        </authorList>
    </citation>
    <scope>NUCLEOTIDE SEQUENCE [LARGE SCALE GENOMIC DNA]</scope>
    <source>
        <strain evidence="1 2">WH 0402</strain>
    </source>
</reference>
<evidence type="ECO:0000313" key="1">
    <source>
        <dbReference type="EMBL" id="CCQ70575.1"/>
    </source>
</evidence>
<dbReference type="AlphaFoldDB" id="T2JZ76"/>